<gene>
    <name evidence="2" type="ordered locus">Tter_2835</name>
</gene>
<dbReference type="Pfam" id="PF00990">
    <property type="entry name" value="GGDEF"/>
    <property type="match status" value="1"/>
</dbReference>
<dbReference type="AlphaFoldDB" id="D1CIZ8"/>
<reference evidence="3" key="1">
    <citation type="journal article" date="2010" name="Stand. Genomic Sci.">
        <title>Complete genome sequence of 'Thermobaculum terrenum' type strain (YNP1).</title>
        <authorList>
            <person name="Kiss H."/>
            <person name="Cleland D."/>
            <person name="Lapidus A."/>
            <person name="Lucas S."/>
            <person name="Glavina Del Rio T."/>
            <person name="Nolan M."/>
            <person name="Tice H."/>
            <person name="Han C."/>
            <person name="Goodwin L."/>
            <person name="Pitluck S."/>
            <person name="Liolios K."/>
            <person name="Ivanova N."/>
            <person name="Mavromatis K."/>
            <person name="Ovchinnikova G."/>
            <person name="Pati A."/>
            <person name="Chen A."/>
            <person name="Palaniappan K."/>
            <person name="Land M."/>
            <person name="Hauser L."/>
            <person name="Chang Y."/>
            <person name="Jeffries C."/>
            <person name="Lu M."/>
            <person name="Brettin T."/>
            <person name="Detter J."/>
            <person name="Goker M."/>
            <person name="Tindall B."/>
            <person name="Beck B."/>
            <person name="McDermott T."/>
            <person name="Woyke T."/>
            <person name="Bristow J."/>
            <person name="Eisen J."/>
            <person name="Markowitz V."/>
            <person name="Hugenholtz P."/>
            <person name="Kyrpides N."/>
            <person name="Klenk H."/>
            <person name="Cheng J."/>
        </authorList>
    </citation>
    <scope>NUCLEOTIDE SEQUENCE [LARGE SCALE GENOMIC DNA]</scope>
    <source>
        <strain evidence="3">ATCC BAA-798 / YNP1</strain>
    </source>
</reference>
<dbReference type="OrthoDB" id="9813903at2"/>
<name>D1CIZ8_THET1</name>
<dbReference type="HOGENOM" id="CLU_000445_11_16_0"/>
<sequence length="231" mass="26204">MEMSKELRHLRELVLGKTPSENARTLMAALSLAGCAFMWRDNLKLRREVQALRESEHILEHQALHDPLTDLPNRAMFMDSLNRALSHGRRHGHPVGILFLDLNGFKQVNDMYGHETGDQVLRVAAERLRLSVRPEDMVSRYGGDEFAILLSDITSEEQLAEIAQRLVRRLSAPIRLHDRDVALSASIGYALGSPAEVSAEELVRRADLHMYREKVQDRDHTLQNGVWAVGD</sequence>
<dbReference type="PANTHER" id="PTHR46663:SF2">
    <property type="entry name" value="GGDEF DOMAIN-CONTAINING PROTEIN"/>
    <property type="match status" value="1"/>
</dbReference>
<dbReference type="CDD" id="cd01949">
    <property type="entry name" value="GGDEF"/>
    <property type="match status" value="1"/>
</dbReference>
<dbReference type="InterPro" id="IPR043128">
    <property type="entry name" value="Rev_trsase/Diguanyl_cyclase"/>
</dbReference>
<dbReference type="FunFam" id="3.30.70.270:FF:000001">
    <property type="entry name" value="Diguanylate cyclase domain protein"/>
    <property type="match status" value="1"/>
</dbReference>
<dbReference type="PROSITE" id="PS51257">
    <property type="entry name" value="PROKAR_LIPOPROTEIN"/>
    <property type="match status" value="1"/>
</dbReference>
<dbReference type="PROSITE" id="PS50887">
    <property type="entry name" value="GGDEF"/>
    <property type="match status" value="1"/>
</dbReference>
<dbReference type="SUPFAM" id="SSF55073">
    <property type="entry name" value="Nucleotide cyclase"/>
    <property type="match status" value="1"/>
</dbReference>
<dbReference type="SMART" id="SM00267">
    <property type="entry name" value="GGDEF"/>
    <property type="match status" value="1"/>
</dbReference>
<keyword evidence="3" id="KW-1185">Reference proteome</keyword>
<dbReference type="InterPro" id="IPR052163">
    <property type="entry name" value="DGC-Regulatory_Protein"/>
</dbReference>
<dbReference type="EMBL" id="CP001826">
    <property type="protein sequence ID" value="ACZ43718.1"/>
    <property type="molecule type" value="Genomic_DNA"/>
</dbReference>
<dbReference type="Proteomes" id="UP000000323">
    <property type="component" value="Chromosome 2"/>
</dbReference>
<protein>
    <submittedName>
        <fullName evidence="2">Diguanylate cyclase</fullName>
    </submittedName>
</protein>
<dbReference type="NCBIfam" id="TIGR00254">
    <property type="entry name" value="GGDEF"/>
    <property type="match status" value="1"/>
</dbReference>
<dbReference type="InterPro" id="IPR029787">
    <property type="entry name" value="Nucleotide_cyclase"/>
</dbReference>
<dbReference type="RefSeq" id="WP_012876748.1">
    <property type="nucleotide sequence ID" value="NC_013526.1"/>
</dbReference>
<dbReference type="STRING" id="525904.Tter_2835"/>
<proteinExistence type="predicted"/>
<evidence type="ECO:0000259" key="1">
    <source>
        <dbReference type="PROSITE" id="PS50887"/>
    </source>
</evidence>
<accession>D1CIZ8</accession>
<evidence type="ECO:0000313" key="2">
    <source>
        <dbReference type="EMBL" id="ACZ43718.1"/>
    </source>
</evidence>
<dbReference type="PANTHER" id="PTHR46663">
    <property type="entry name" value="DIGUANYLATE CYCLASE DGCT-RELATED"/>
    <property type="match status" value="1"/>
</dbReference>
<organism evidence="2 3">
    <name type="scientific">Thermobaculum terrenum (strain ATCC BAA-798 / CCMEE 7001 / YNP1)</name>
    <dbReference type="NCBI Taxonomy" id="525904"/>
    <lineage>
        <taxon>Bacteria</taxon>
        <taxon>Bacillati</taxon>
        <taxon>Chloroflexota</taxon>
        <taxon>Chloroflexia</taxon>
        <taxon>Candidatus Thermobaculales</taxon>
        <taxon>Candidatus Thermobaculaceae</taxon>
        <taxon>Thermobaculum</taxon>
    </lineage>
</organism>
<feature type="domain" description="GGDEF" evidence="1">
    <location>
        <begin position="93"/>
        <end position="226"/>
    </location>
</feature>
<dbReference type="KEGG" id="ttr:Tter_2835"/>
<dbReference type="Gene3D" id="3.30.70.270">
    <property type="match status" value="1"/>
</dbReference>
<dbReference type="InterPro" id="IPR000160">
    <property type="entry name" value="GGDEF_dom"/>
</dbReference>
<dbReference type="eggNOG" id="COG2199">
    <property type="taxonomic scope" value="Bacteria"/>
</dbReference>
<evidence type="ECO:0000313" key="3">
    <source>
        <dbReference type="Proteomes" id="UP000000323"/>
    </source>
</evidence>